<dbReference type="AlphaFoldDB" id="A0A0N4ZLG1"/>
<accession>A0A0N4ZLG1</accession>
<dbReference type="WBParaSite" id="PTRK_0000914500.1">
    <property type="protein sequence ID" value="PTRK_0000914500.1"/>
    <property type="gene ID" value="PTRK_0000914500"/>
</dbReference>
<evidence type="ECO:0000313" key="2">
    <source>
        <dbReference type="WBParaSite" id="PTRK_0000914500.1"/>
    </source>
</evidence>
<reference evidence="2" key="1">
    <citation type="submission" date="2017-02" db="UniProtKB">
        <authorList>
            <consortium name="WormBaseParasite"/>
        </authorList>
    </citation>
    <scope>IDENTIFICATION</scope>
</reference>
<organism evidence="1 2">
    <name type="scientific">Parastrongyloides trichosuri</name>
    <name type="common">Possum-specific nematode worm</name>
    <dbReference type="NCBI Taxonomy" id="131310"/>
    <lineage>
        <taxon>Eukaryota</taxon>
        <taxon>Metazoa</taxon>
        <taxon>Ecdysozoa</taxon>
        <taxon>Nematoda</taxon>
        <taxon>Chromadorea</taxon>
        <taxon>Rhabditida</taxon>
        <taxon>Tylenchina</taxon>
        <taxon>Panagrolaimomorpha</taxon>
        <taxon>Strongyloidoidea</taxon>
        <taxon>Strongyloididae</taxon>
        <taxon>Parastrongyloides</taxon>
    </lineage>
</organism>
<sequence length="672" mass="77949">MHAKCPECLFQNVPDEKNRIHIANFERHFAEYHHAEYRRLKKKYLCIEDSCVEAREDRLRKSFLTEYYPSSYKKHLIKKHFINFSSSVVDESIEELDQEEIEPMEIDNVESSDVPQEDQPVIDDIWEFDEELDIVEPSSTEKKEEIPQTIQEWEKYYKKVILDFFDTCPGSEQYLRQLKTLISKAIMPFKTLESANAKSGLMKLSCDNIIKEGKNIVRNFDVSSSDEIILPNDDIDGNPVKRDKFLYYYLPLHQTVPVLMKKMNMPVVDKVKIVLYADDIQANNVLGSHRATGSFLHVAFKLFLPGNEEVAKATSKITNIQTMGVILSEATKQIKYDSLLAKILRDIEELKVFYKGREVSFELFALSGDHAFLQDVYHLPKSYNGSGGSCCRTCLTEGRLFHHITRCSQANDPSNLRNDDFEGAVRYPFNQYSDTFHDLLEGILPDCLYSICQKLTFYDNKWALKNHLSLVNWLEVEKQLRIINKLDKKSQSMSTVIKDGYFQKKISKDNISRKETFALSGSEQLALARAFWKLWSSVEGMNYFVNCDSQVFLNAKKLLGKVLNLCQIVTMKKELSDDDISNLELEINRFRDIYFDFMPPASNCSLKLHSIMHYPLYARMYRSLWVVSCIRFESSNRRIKNLHQISLNKINPSFTIMGKVGLNLLVEKSLTD</sequence>
<keyword evidence="1" id="KW-1185">Reference proteome</keyword>
<evidence type="ECO:0000313" key="1">
    <source>
        <dbReference type="Proteomes" id="UP000038045"/>
    </source>
</evidence>
<dbReference type="Proteomes" id="UP000038045">
    <property type="component" value="Unplaced"/>
</dbReference>
<protein>
    <submittedName>
        <fullName evidence="2">C2H2-type domain-containing protein</fullName>
    </submittedName>
</protein>
<name>A0A0N4ZLG1_PARTI</name>
<proteinExistence type="predicted"/>